<dbReference type="GeneID" id="98062432"/>
<dbReference type="EMBL" id="CP020991">
    <property type="protein sequence ID" value="AUO19188.1"/>
    <property type="molecule type" value="Genomic_DNA"/>
</dbReference>
<name>A0A2K9P3G0_9FIRM</name>
<organism evidence="2 3">
    <name type="scientific">Monoglobus pectinilyticus</name>
    <dbReference type="NCBI Taxonomy" id="1981510"/>
    <lineage>
        <taxon>Bacteria</taxon>
        <taxon>Bacillati</taxon>
        <taxon>Bacillota</taxon>
        <taxon>Clostridia</taxon>
        <taxon>Monoglobales</taxon>
        <taxon>Monoglobaceae</taxon>
        <taxon>Monoglobus</taxon>
    </lineage>
</organism>
<dbReference type="InterPro" id="IPR017896">
    <property type="entry name" value="4Fe4S_Fe-S-bd"/>
</dbReference>
<dbReference type="PROSITE" id="PS51379">
    <property type="entry name" value="4FE4S_FER_2"/>
    <property type="match status" value="1"/>
</dbReference>
<accession>A0A2K9P3G0</accession>
<dbReference type="KEGG" id="mpec:B9O19_01019"/>
<feature type="domain" description="4Fe-4S ferredoxin-type" evidence="1">
    <location>
        <begin position="454"/>
        <end position="484"/>
    </location>
</feature>
<dbReference type="Gene3D" id="3.40.50.620">
    <property type="entry name" value="HUPs"/>
    <property type="match status" value="1"/>
</dbReference>
<evidence type="ECO:0000259" key="1">
    <source>
        <dbReference type="PROSITE" id="PS51379"/>
    </source>
</evidence>
<dbReference type="SUPFAM" id="SSF52402">
    <property type="entry name" value="Adenine nucleotide alpha hydrolases-like"/>
    <property type="match status" value="1"/>
</dbReference>
<dbReference type="PANTHER" id="PTHR43196">
    <property type="entry name" value="SULFATE ADENYLYLTRANSFERASE SUBUNIT 2"/>
    <property type="match status" value="1"/>
</dbReference>
<gene>
    <name evidence="2" type="ORF">B9O19_01019</name>
</gene>
<dbReference type="Pfam" id="PF01507">
    <property type="entry name" value="PAPS_reduct"/>
    <property type="match status" value="1"/>
</dbReference>
<protein>
    <submittedName>
        <fullName evidence="2">Phosphoadenosine phosphosulfate reductase</fullName>
        <ecNumber evidence="2">1.8.4.8</ecNumber>
    </submittedName>
</protein>
<dbReference type="InterPro" id="IPR050128">
    <property type="entry name" value="Sulfate_adenylyltrnsfr_sub2"/>
</dbReference>
<dbReference type="InterPro" id="IPR014729">
    <property type="entry name" value="Rossmann-like_a/b/a_fold"/>
</dbReference>
<dbReference type="InterPro" id="IPR002500">
    <property type="entry name" value="PAPS_reduct_dom"/>
</dbReference>
<evidence type="ECO:0000313" key="3">
    <source>
        <dbReference type="Proteomes" id="UP000235589"/>
    </source>
</evidence>
<sequence length="773" mass="89355">MYSYEWDLETGGLLLNSSPLSFSKEPRPVYYKELDILGFDKYWNYDKNDTYPYMWVEANNYWYRGRLVAKTKGGSLYSAPELIIVDEPEPNNEPLRFVDIPGMVEKNKDLLEKLTQDTIKKVFNTYVEYKDRVDVFYIAFSGGKDSIVTLDIVQRALPHNTFKVLFGDTGMEFPDTYDAVNKIEDECHNNGIEFIRAKSDFTPNESWRKFGPPATVTRWCCSVHKTAPQVLALRELTGKPNFTGMAFIGVRASESLSRSEYDYVSLGEKHKGQYSCNPILEWNSAELYLYIYSEGILLSEAYKKGNRRAGCLVCPRAAERNDYMARIWYTKEFDSLIDAVKCMYKKSFTSEAQLDDFIANGGWKARKNGRDIDMQMNYVESTGKDVHSIKITNAKTPWKEWIKTIGILLNDTSPYKIMFRNEQYEVQVIEKNDNIEVRYDASLPKQNPLFIKLLKSVFRKSACCVKCRECEADCHNGCITMKDGVFEINDKCVHCSQCHKVEKGCLVYKSLEMPKGGLKMSATKSLNCYSHHAPKMEWFQQYFSYKNDFDDRHSLGSQMYSFFKRFLRDAELLDETGFSKTAQVIDKLGLDSDSAWAIMLSNLAYTPQFNWLIKRMNMNETYGKDYTISLLVSDGAKESWVKDIWSSFSRFVELPFSEVGFGFATKEKNKLISITRMPWQNPDPRVILYSLYKFAESCGDYYQFTLSRLLNHDIDSDGVSPTEIFGIEREQMEKILNGLSVNYPEFITSSFTLDLDNITLRNDKTSKDVLELF</sequence>
<evidence type="ECO:0000313" key="2">
    <source>
        <dbReference type="EMBL" id="AUO19188.1"/>
    </source>
</evidence>
<dbReference type="PANTHER" id="PTHR43196:SF2">
    <property type="entry name" value="PHOSPHOADENOSINE PHOSPHOSULFATE REDUCTASE"/>
    <property type="match status" value="1"/>
</dbReference>
<dbReference type="AlphaFoldDB" id="A0A2K9P3G0"/>
<dbReference type="EC" id="1.8.4.8" evidence="2"/>
<keyword evidence="3" id="KW-1185">Reference proteome</keyword>
<dbReference type="GO" id="GO:0004604">
    <property type="term" value="F:phosphoadenylyl-sulfate reductase (thioredoxin) activity"/>
    <property type="evidence" value="ECO:0007669"/>
    <property type="project" value="UniProtKB-EC"/>
</dbReference>
<proteinExistence type="predicted"/>
<keyword evidence="2" id="KW-0560">Oxidoreductase</keyword>
<dbReference type="Proteomes" id="UP000235589">
    <property type="component" value="Chromosome"/>
</dbReference>
<dbReference type="SUPFAM" id="SSF54862">
    <property type="entry name" value="4Fe-4S ferredoxins"/>
    <property type="match status" value="1"/>
</dbReference>
<dbReference type="OrthoDB" id="9774475at2"/>
<dbReference type="RefSeq" id="WP_102365410.1">
    <property type="nucleotide sequence ID" value="NZ_CP020991.1"/>
</dbReference>
<reference evidence="2 3" key="1">
    <citation type="submission" date="2017-04" db="EMBL/GenBank/DDBJ databases">
        <title>Monoglobus pectinilyticus 14 draft genome.</title>
        <authorList>
            <person name="Kim C."/>
            <person name="Rosendale D.I."/>
            <person name="Kelly W.J."/>
            <person name="Tannock G.W."/>
            <person name="Patchett M.L."/>
            <person name="Jordens J.Z."/>
        </authorList>
    </citation>
    <scope>NUCLEOTIDE SEQUENCE [LARGE SCALE GENOMIC DNA]</scope>
    <source>
        <strain evidence="2 3">14</strain>
    </source>
</reference>